<reference evidence="1" key="1">
    <citation type="submission" date="2021-06" db="EMBL/GenBank/DDBJ databases">
        <authorList>
            <person name="Kallberg Y."/>
            <person name="Tangrot J."/>
            <person name="Rosling A."/>
        </authorList>
    </citation>
    <scope>NUCLEOTIDE SEQUENCE</scope>
    <source>
        <strain evidence="1">IL203A</strain>
    </source>
</reference>
<feature type="non-terminal residue" evidence="1">
    <location>
        <position position="1"/>
    </location>
</feature>
<evidence type="ECO:0000313" key="2">
    <source>
        <dbReference type="Proteomes" id="UP000789702"/>
    </source>
</evidence>
<dbReference type="Proteomes" id="UP000789702">
    <property type="component" value="Unassembled WGS sequence"/>
</dbReference>
<keyword evidence="2" id="KW-1185">Reference proteome</keyword>
<protein>
    <submittedName>
        <fullName evidence="1">11226_t:CDS:1</fullName>
    </submittedName>
</protein>
<comment type="caution">
    <text evidence="1">The sequence shown here is derived from an EMBL/GenBank/DDBJ whole genome shotgun (WGS) entry which is preliminary data.</text>
</comment>
<dbReference type="EMBL" id="CAJVPU010023496">
    <property type="protein sequence ID" value="CAG8688582.1"/>
    <property type="molecule type" value="Genomic_DNA"/>
</dbReference>
<proteinExistence type="predicted"/>
<gene>
    <name evidence="1" type="ORF">DHETER_LOCUS11133</name>
</gene>
<sequence length="54" mass="6502">LRQENRQLRDEIGIKKARINELENQIEQVKSEKNREIEKLNNQIARMQIDVEEA</sequence>
<name>A0ACA9P3I4_9GLOM</name>
<evidence type="ECO:0000313" key="1">
    <source>
        <dbReference type="EMBL" id="CAG8688582.1"/>
    </source>
</evidence>
<organism evidence="1 2">
    <name type="scientific">Dentiscutata heterogama</name>
    <dbReference type="NCBI Taxonomy" id="1316150"/>
    <lineage>
        <taxon>Eukaryota</taxon>
        <taxon>Fungi</taxon>
        <taxon>Fungi incertae sedis</taxon>
        <taxon>Mucoromycota</taxon>
        <taxon>Glomeromycotina</taxon>
        <taxon>Glomeromycetes</taxon>
        <taxon>Diversisporales</taxon>
        <taxon>Gigasporaceae</taxon>
        <taxon>Dentiscutata</taxon>
    </lineage>
</organism>
<feature type="non-terminal residue" evidence="1">
    <location>
        <position position="54"/>
    </location>
</feature>
<accession>A0ACA9P3I4</accession>